<comment type="subcellular location">
    <subcellularLocation>
        <location evidence="1">Cell inner membrane</location>
        <topology evidence="1">Multi-pass membrane protein</topology>
    </subcellularLocation>
</comment>
<feature type="transmembrane region" description="Helical" evidence="1">
    <location>
        <begin position="21"/>
        <end position="40"/>
    </location>
</feature>
<keyword evidence="1" id="KW-1133">Transmembrane helix</keyword>
<dbReference type="PANTHER" id="PTHR34300">
    <property type="entry name" value="QUEUOSINE PRECURSOR TRANSPORTER-RELATED"/>
    <property type="match status" value="1"/>
</dbReference>
<dbReference type="NCBIfam" id="TIGR00697">
    <property type="entry name" value="queuosine precursor transporter"/>
    <property type="match status" value="1"/>
</dbReference>
<keyword evidence="1" id="KW-0813">Transport</keyword>
<name>A0A7W6RZS6_9PROT</name>
<dbReference type="AlphaFoldDB" id="A0A7W6RZS6"/>
<keyword evidence="1" id="KW-1003">Cell membrane</keyword>
<keyword evidence="1" id="KW-0997">Cell inner membrane</keyword>
<feature type="transmembrane region" description="Helical" evidence="1">
    <location>
        <begin position="46"/>
        <end position="64"/>
    </location>
</feature>
<dbReference type="GO" id="GO:0022857">
    <property type="term" value="F:transmembrane transporter activity"/>
    <property type="evidence" value="ECO:0007669"/>
    <property type="project" value="UniProtKB-UniRule"/>
</dbReference>
<protein>
    <recommendedName>
        <fullName evidence="1">Probable queuosine precursor transporter</fullName>
        <shortName evidence="1">Q precursor transporter</shortName>
    </recommendedName>
</protein>
<keyword evidence="1" id="KW-0472">Membrane</keyword>
<dbReference type="Proteomes" id="UP000555728">
    <property type="component" value="Unassembled WGS sequence"/>
</dbReference>
<proteinExistence type="inferred from homology"/>
<dbReference type="Pfam" id="PF02592">
    <property type="entry name" value="Vut_1"/>
    <property type="match status" value="2"/>
</dbReference>
<dbReference type="EMBL" id="JACIGI010000009">
    <property type="protein sequence ID" value="MBB4285745.1"/>
    <property type="molecule type" value="Genomic_DNA"/>
</dbReference>
<evidence type="ECO:0000313" key="3">
    <source>
        <dbReference type="Proteomes" id="UP000555728"/>
    </source>
</evidence>
<sequence>MTDTGPTGAAHRDARAAWMDLLLPVAAMAVVVVASNILVGYPISDWLTWGALTYPVAFLVTDLTNRRFGPARARRVVYVGFALAVVLSIALASPRIALASGVAFLTAQVLDVAVFDRLRDRVWWLPPLVSSTVGSALDTALFFTLAFAGTGLPWIGWGIGDFGVKMAVALALLPAFRVLSRVRVTAVAR</sequence>
<comment type="caution">
    <text evidence="2">The sequence shown here is derived from an EMBL/GenBank/DDBJ whole genome shotgun (WGS) entry which is preliminary data.</text>
</comment>
<organism evidence="2 3">
    <name type="scientific">Roseospira goensis</name>
    <dbReference type="NCBI Taxonomy" id="391922"/>
    <lineage>
        <taxon>Bacteria</taxon>
        <taxon>Pseudomonadati</taxon>
        <taxon>Pseudomonadota</taxon>
        <taxon>Alphaproteobacteria</taxon>
        <taxon>Rhodospirillales</taxon>
        <taxon>Rhodospirillaceae</taxon>
        <taxon>Roseospira</taxon>
    </lineage>
</organism>
<comment type="function">
    <text evidence="1">Involved in the import of queuosine (Q) precursors, required for Q precursor salvage.</text>
</comment>
<feature type="transmembrane region" description="Helical" evidence="1">
    <location>
        <begin position="154"/>
        <end position="173"/>
    </location>
</feature>
<reference evidence="2 3" key="1">
    <citation type="submission" date="2020-08" db="EMBL/GenBank/DDBJ databases">
        <title>Genome sequencing of Purple Non-Sulfur Bacteria from various extreme environments.</title>
        <authorList>
            <person name="Mayer M."/>
        </authorList>
    </citation>
    <scope>NUCLEOTIDE SEQUENCE [LARGE SCALE GENOMIC DNA]</scope>
    <source>
        <strain evidence="2 3">JA135</strain>
    </source>
</reference>
<dbReference type="PANTHER" id="PTHR34300:SF1">
    <property type="entry name" value="QUEUOSINE PRECURSOR TRANSPORTER"/>
    <property type="match status" value="1"/>
</dbReference>
<evidence type="ECO:0000256" key="1">
    <source>
        <dbReference type="HAMAP-Rule" id="MF_02088"/>
    </source>
</evidence>
<dbReference type="RefSeq" id="WP_184433473.1">
    <property type="nucleotide sequence ID" value="NZ_JACIGI010000009.1"/>
</dbReference>
<keyword evidence="1" id="KW-0812">Transmembrane</keyword>
<gene>
    <name evidence="2" type="ORF">GGD88_001465</name>
</gene>
<keyword evidence="3" id="KW-1185">Reference proteome</keyword>
<dbReference type="GO" id="GO:0005886">
    <property type="term" value="C:plasma membrane"/>
    <property type="evidence" value="ECO:0007669"/>
    <property type="project" value="UniProtKB-SubCell"/>
</dbReference>
<comment type="similarity">
    <text evidence="1">Belongs to the vitamin uptake transporter (VUT/ECF) (TC 2.A.88) family. Q precursor transporter subfamily.</text>
</comment>
<dbReference type="InterPro" id="IPR003744">
    <property type="entry name" value="YhhQ"/>
</dbReference>
<evidence type="ECO:0000313" key="2">
    <source>
        <dbReference type="EMBL" id="MBB4285745.1"/>
    </source>
</evidence>
<feature type="transmembrane region" description="Helical" evidence="1">
    <location>
        <begin position="76"/>
        <end position="92"/>
    </location>
</feature>
<accession>A0A7W6RZS6</accession>
<dbReference type="HAMAP" id="MF_02088">
    <property type="entry name" value="Q_prec_transport"/>
    <property type="match status" value="1"/>
</dbReference>